<accession>A0A060XR04</accession>
<dbReference type="Proteomes" id="UP000193380">
    <property type="component" value="Unassembled WGS sequence"/>
</dbReference>
<reference evidence="1" key="2">
    <citation type="submission" date="2014-03" db="EMBL/GenBank/DDBJ databases">
        <authorList>
            <person name="Genoscope - CEA"/>
        </authorList>
    </citation>
    <scope>NUCLEOTIDE SEQUENCE</scope>
</reference>
<reference evidence="1" key="1">
    <citation type="journal article" date="2014" name="Nat. Commun.">
        <title>The rainbow trout genome provides novel insights into evolution after whole-genome duplication in vertebrates.</title>
        <authorList>
            <person name="Berthelot C."/>
            <person name="Brunet F."/>
            <person name="Chalopin D."/>
            <person name="Juanchich A."/>
            <person name="Bernard M."/>
            <person name="Noel B."/>
            <person name="Bento P."/>
            <person name="Da Silva C."/>
            <person name="Labadie K."/>
            <person name="Alberti A."/>
            <person name="Aury J.M."/>
            <person name="Louis A."/>
            <person name="Dehais P."/>
            <person name="Bardou P."/>
            <person name="Montfort J."/>
            <person name="Klopp C."/>
            <person name="Cabau C."/>
            <person name="Gaspin C."/>
            <person name="Thorgaard G.H."/>
            <person name="Boussaha M."/>
            <person name="Quillet E."/>
            <person name="Guyomard R."/>
            <person name="Galiana D."/>
            <person name="Bobe J."/>
            <person name="Volff J.N."/>
            <person name="Genet C."/>
            <person name="Wincker P."/>
            <person name="Jaillon O."/>
            <person name="Roest Crollius H."/>
            <person name="Guiguen Y."/>
        </authorList>
    </citation>
    <scope>NUCLEOTIDE SEQUENCE [LARGE SCALE GENOMIC DNA]</scope>
</reference>
<dbReference type="Pfam" id="PF15907">
    <property type="entry name" value="Itfg2"/>
    <property type="match status" value="2"/>
</dbReference>
<dbReference type="AlphaFoldDB" id="A0A060XR04"/>
<protein>
    <recommendedName>
        <fullName evidence="3">Integrin alpha FG-GAP repeat containing 2</fullName>
    </recommendedName>
</protein>
<dbReference type="PANTHER" id="PTHR16317">
    <property type="entry name" value="INTEGRIN ALPHA REPEAT DOMAIN-CONTAINING"/>
    <property type="match status" value="1"/>
</dbReference>
<evidence type="ECO:0000313" key="2">
    <source>
        <dbReference type="Proteomes" id="UP000193380"/>
    </source>
</evidence>
<dbReference type="PaxDb" id="8022-A0A060XR04"/>
<dbReference type="InterPro" id="IPR031793">
    <property type="entry name" value="KICSTOR_ITFG2"/>
</dbReference>
<proteinExistence type="predicted"/>
<gene>
    <name evidence="1" type="ORF">GSONMT00043797001</name>
</gene>
<evidence type="ECO:0000313" key="1">
    <source>
        <dbReference type="EMBL" id="CDQ82098.1"/>
    </source>
</evidence>
<dbReference type="EMBL" id="FR905906">
    <property type="protein sequence ID" value="CDQ82098.1"/>
    <property type="molecule type" value="Genomic_DNA"/>
</dbReference>
<name>A0A060XR04_ONCMY</name>
<dbReference type="GO" id="GO:0140007">
    <property type="term" value="C:KICSTOR complex"/>
    <property type="evidence" value="ECO:0007669"/>
    <property type="project" value="TreeGrafter"/>
</dbReference>
<organism evidence="1 2">
    <name type="scientific">Oncorhynchus mykiss</name>
    <name type="common">Rainbow trout</name>
    <name type="synonym">Salmo gairdneri</name>
    <dbReference type="NCBI Taxonomy" id="8022"/>
    <lineage>
        <taxon>Eukaryota</taxon>
        <taxon>Metazoa</taxon>
        <taxon>Chordata</taxon>
        <taxon>Craniata</taxon>
        <taxon>Vertebrata</taxon>
        <taxon>Euteleostomi</taxon>
        <taxon>Actinopterygii</taxon>
        <taxon>Neopterygii</taxon>
        <taxon>Teleostei</taxon>
        <taxon>Protacanthopterygii</taxon>
        <taxon>Salmoniformes</taxon>
        <taxon>Salmonidae</taxon>
        <taxon>Salmoninae</taxon>
        <taxon>Oncorhynchus</taxon>
    </lineage>
</organism>
<dbReference type="SUPFAM" id="SSF69318">
    <property type="entry name" value="Integrin alpha N-terminal domain"/>
    <property type="match status" value="1"/>
</dbReference>
<evidence type="ECO:0008006" key="3">
    <source>
        <dbReference type="Google" id="ProtNLM"/>
    </source>
</evidence>
<dbReference type="GO" id="GO:0032006">
    <property type="term" value="P:regulation of TOR signaling"/>
    <property type="evidence" value="ECO:0007669"/>
    <property type="project" value="TreeGrafter"/>
</dbReference>
<dbReference type="InterPro" id="IPR028994">
    <property type="entry name" value="Integrin_alpha_N"/>
</dbReference>
<dbReference type="PANTHER" id="PTHR16317:SF1">
    <property type="entry name" value="KICSTOR COMPLEX PROTEIN ITFG2"/>
    <property type="match status" value="1"/>
</dbReference>
<sequence>MRSLSYVQLVSLDFTGTLFPRAICLGQADNDSLNELIVGDTSGKLHVYKNNDSKPWITRTCVGMLTCVGVGDICNNGRNFVVAVGAEGWFHLFDLSAVEPSQIHPASRRRCSLTTRNPASLSTFLPALKSSLLVTLMGMGAVSLPELWTAGPAEEVASGGTGSLSVNPDLEGLPELMVSQPGCGSAILLCTWTQQDSSEAGPGEEAPPTPGSLNNTLDAINKFKHKMLVILVCEQCDRVVFFVFQAH</sequence>
<dbReference type="STRING" id="8022.A0A060XR04"/>